<organism evidence="2 3">
    <name type="scientific">Trichomalopsis sarcophagae</name>
    <dbReference type="NCBI Taxonomy" id="543379"/>
    <lineage>
        <taxon>Eukaryota</taxon>
        <taxon>Metazoa</taxon>
        <taxon>Ecdysozoa</taxon>
        <taxon>Arthropoda</taxon>
        <taxon>Hexapoda</taxon>
        <taxon>Insecta</taxon>
        <taxon>Pterygota</taxon>
        <taxon>Neoptera</taxon>
        <taxon>Endopterygota</taxon>
        <taxon>Hymenoptera</taxon>
        <taxon>Apocrita</taxon>
        <taxon>Proctotrupomorpha</taxon>
        <taxon>Chalcidoidea</taxon>
        <taxon>Pteromalidae</taxon>
        <taxon>Pteromalinae</taxon>
        <taxon>Trichomalopsis</taxon>
    </lineage>
</organism>
<evidence type="ECO:0000313" key="2">
    <source>
        <dbReference type="EMBL" id="OXU24450.1"/>
    </source>
</evidence>
<proteinExistence type="predicted"/>
<dbReference type="Proteomes" id="UP000215335">
    <property type="component" value="Unassembled WGS sequence"/>
</dbReference>
<reference evidence="2 3" key="1">
    <citation type="journal article" date="2017" name="Curr. Biol.">
        <title>The Evolution of Venom by Co-option of Single-Copy Genes.</title>
        <authorList>
            <person name="Martinson E.O."/>
            <person name="Mrinalini"/>
            <person name="Kelkar Y.D."/>
            <person name="Chang C.H."/>
            <person name="Werren J.H."/>
        </authorList>
    </citation>
    <scope>NUCLEOTIDE SEQUENCE [LARGE SCALE GENOMIC DNA]</scope>
    <source>
        <strain evidence="2 3">Alberta</strain>
        <tissue evidence="2">Whole body</tissue>
    </source>
</reference>
<sequence>MATTSTVPWYSNHERGSSTMMPMSSSTTTTCPPSNFPDKFQDFFAALSEDVDDLPSMLEDKLIPRSDIVVFNGEQTFRINQGLLNLDGSLR</sequence>
<protein>
    <submittedName>
        <fullName evidence="2">Uncharacterized protein</fullName>
    </submittedName>
</protein>
<feature type="compositionally biased region" description="Low complexity" evidence="1">
    <location>
        <begin position="17"/>
        <end position="33"/>
    </location>
</feature>
<gene>
    <name evidence="2" type="ORF">TSAR_009127</name>
</gene>
<dbReference type="STRING" id="543379.A0A232F1Q4"/>
<evidence type="ECO:0000256" key="1">
    <source>
        <dbReference type="SAM" id="MobiDB-lite"/>
    </source>
</evidence>
<evidence type="ECO:0000313" key="3">
    <source>
        <dbReference type="Proteomes" id="UP000215335"/>
    </source>
</evidence>
<dbReference type="OrthoDB" id="5239715at2759"/>
<comment type="caution">
    <text evidence="2">The sequence shown here is derived from an EMBL/GenBank/DDBJ whole genome shotgun (WGS) entry which is preliminary data.</text>
</comment>
<name>A0A232F1Q4_9HYME</name>
<keyword evidence="3" id="KW-1185">Reference proteome</keyword>
<accession>A0A232F1Q4</accession>
<dbReference type="EMBL" id="NNAY01001295">
    <property type="protein sequence ID" value="OXU24450.1"/>
    <property type="molecule type" value="Genomic_DNA"/>
</dbReference>
<dbReference type="AlphaFoldDB" id="A0A232F1Q4"/>
<feature type="region of interest" description="Disordered" evidence="1">
    <location>
        <begin position="1"/>
        <end position="33"/>
    </location>
</feature>